<feature type="region of interest" description="Disordered" evidence="1">
    <location>
        <begin position="1"/>
        <end position="38"/>
    </location>
</feature>
<name>A0A327P1B9_9BACT</name>
<feature type="transmembrane region" description="Helical" evidence="2">
    <location>
        <begin position="65"/>
        <end position="85"/>
    </location>
</feature>
<evidence type="ECO:0000256" key="1">
    <source>
        <dbReference type="SAM" id="MobiDB-lite"/>
    </source>
</evidence>
<keyword evidence="2" id="KW-1133">Transmembrane helix</keyword>
<evidence type="ECO:0000313" key="3">
    <source>
        <dbReference type="EMBL" id="RAI83716.1"/>
    </source>
</evidence>
<comment type="caution">
    <text evidence="3">The sequence shown here is derived from an EMBL/GenBank/DDBJ whole genome shotgun (WGS) entry which is preliminary data.</text>
</comment>
<dbReference type="Proteomes" id="UP000249610">
    <property type="component" value="Unassembled WGS sequence"/>
</dbReference>
<keyword evidence="2" id="KW-0472">Membrane</keyword>
<organism evidence="3 4">
    <name type="scientific">Algoriphagus yeomjeoni</name>
    <dbReference type="NCBI Taxonomy" id="291403"/>
    <lineage>
        <taxon>Bacteria</taxon>
        <taxon>Pseudomonadati</taxon>
        <taxon>Bacteroidota</taxon>
        <taxon>Cytophagia</taxon>
        <taxon>Cytophagales</taxon>
        <taxon>Cyclobacteriaceae</taxon>
        <taxon>Algoriphagus</taxon>
    </lineage>
</organism>
<gene>
    <name evidence="3" type="ORF">LV83_04193</name>
</gene>
<protein>
    <submittedName>
        <fullName evidence="3">Uncharacterized protein</fullName>
    </submittedName>
</protein>
<evidence type="ECO:0000313" key="4">
    <source>
        <dbReference type="Proteomes" id="UP000249610"/>
    </source>
</evidence>
<dbReference type="OrthoDB" id="826889at2"/>
<keyword evidence="4" id="KW-1185">Reference proteome</keyword>
<evidence type="ECO:0000256" key="2">
    <source>
        <dbReference type="SAM" id="Phobius"/>
    </source>
</evidence>
<dbReference type="RefSeq" id="WP_111613489.1">
    <property type="nucleotide sequence ID" value="NZ_QLLK01000022.1"/>
</dbReference>
<dbReference type="AlphaFoldDB" id="A0A327P1B9"/>
<accession>A0A327P1B9</accession>
<reference evidence="3 4" key="1">
    <citation type="submission" date="2018-06" db="EMBL/GenBank/DDBJ databases">
        <title>Genomic Encyclopedia of Archaeal and Bacterial Type Strains, Phase II (KMG-II): from individual species to whole genera.</title>
        <authorList>
            <person name="Goeker M."/>
        </authorList>
    </citation>
    <scope>NUCLEOTIDE SEQUENCE [LARGE SCALE GENOMIC DNA]</scope>
    <source>
        <strain evidence="3 4">DSM 23446</strain>
    </source>
</reference>
<feature type="compositionally biased region" description="Basic and acidic residues" evidence="1">
    <location>
        <begin position="14"/>
        <end position="38"/>
    </location>
</feature>
<dbReference type="EMBL" id="QLLK01000022">
    <property type="protein sequence ID" value="RAI83716.1"/>
    <property type="molecule type" value="Genomic_DNA"/>
</dbReference>
<keyword evidence="2" id="KW-0812">Transmembrane</keyword>
<sequence length="86" mass="9807">MSRGAGFISSANKSSKDNRNLARIRPKAERADGISREQNMDKADLTSIDDSIKFRMNRYSSGSKSGYFFAIMVILTLLWIFWTAFF</sequence>
<proteinExistence type="predicted"/>